<comment type="caution">
    <text evidence="2">The sequence shown here is derived from an EMBL/GenBank/DDBJ whole genome shotgun (WGS) entry which is preliminary data.</text>
</comment>
<evidence type="ECO:0000256" key="1">
    <source>
        <dbReference type="SAM" id="Phobius"/>
    </source>
</evidence>
<accession>A0A4U5MLZ6</accession>
<keyword evidence="1" id="KW-1133">Transmembrane helix</keyword>
<sequence length="85" mass="9658">MAKVRANPKVRANLDGINLDFKKPDAPFVLHLIVFLPSVCAVFGIFIEVCTFILFGKCHRHLKAYAYANEAYHKLIERDGQLLKV</sequence>
<gene>
    <name evidence="2" type="ORF">L596_022399</name>
</gene>
<keyword evidence="1" id="KW-0812">Transmembrane</keyword>
<keyword evidence="1" id="KW-0472">Membrane</keyword>
<keyword evidence="3" id="KW-1185">Reference proteome</keyword>
<name>A0A4U5MLZ6_STECR</name>
<organism evidence="2 3">
    <name type="scientific">Steinernema carpocapsae</name>
    <name type="common">Entomopathogenic nematode</name>
    <dbReference type="NCBI Taxonomy" id="34508"/>
    <lineage>
        <taxon>Eukaryota</taxon>
        <taxon>Metazoa</taxon>
        <taxon>Ecdysozoa</taxon>
        <taxon>Nematoda</taxon>
        <taxon>Chromadorea</taxon>
        <taxon>Rhabditida</taxon>
        <taxon>Tylenchina</taxon>
        <taxon>Panagrolaimomorpha</taxon>
        <taxon>Strongyloidoidea</taxon>
        <taxon>Steinernematidae</taxon>
        <taxon>Steinernema</taxon>
    </lineage>
</organism>
<reference evidence="2 3" key="1">
    <citation type="journal article" date="2015" name="Genome Biol.">
        <title>Comparative genomics of Steinernema reveals deeply conserved gene regulatory networks.</title>
        <authorList>
            <person name="Dillman A.R."/>
            <person name="Macchietto M."/>
            <person name="Porter C.F."/>
            <person name="Rogers A."/>
            <person name="Williams B."/>
            <person name="Antoshechkin I."/>
            <person name="Lee M.M."/>
            <person name="Goodwin Z."/>
            <person name="Lu X."/>
            <person name="Lewis E.E."/>
            <person name="Goodrich-Blair H."/>
            <person name="Stock S.P."/>
            <person name="Adams B.J."/>
            <person name="Sternberg P.W."/>
            <person name="Mortazavi A."/>
        </authorList>
    </citation>
    <scope>NUCLEOTIDE SEQUENCE [LARGE SCALE GENOMIC DNA]</scope>
    <source>
        <strain evidence="2 3">ALL</strain>
    </source>
</reference>
<feature type="transmembrane region" description="Helical" evidence="1">
    <location>
        <begin position="28"/>
        <end position="55"/>
    </location>
</feature>
<evidence type="ECO:0000313" key="2">
    <source>
        <dbReference type="EMBL" id="TKR70362.1"/>
    </source>
</evidence>
<dbReference type="EMBL" id="AZBU02000007">
    <property type="protein sequence ID" value="TKR70362.1"/>
    <property type="molecule type" value="Genomic_DNA"/>
</dbReference>
<evidence type="ECO:0000313" key="3">
    <source>
        <dbReference type="Proteomes" id="UP000298663"/>
    </source>
</evidence>
<protein>
    <submittedName>
        <fullName evidence="2">Uncharacterized protein</fullName>
    </submittedName>
</protein>
<dbReference type="AlphaFoldDB" id="A0A4U5MLZ6"/>
<proteinExistence type="predicted"/>
<dbReference type="Proteomes" id="UP000298663">
    <property type="component" value="Unassembled WGS sequence"/>
</dbReference>
<reference evidence="2 3" key="2">
    <citation type="journal article" date="2019" name="G3 (Bethesda)">
        <title>Hybrid Assembly of the Genome of the Entomopathogenic Nematode Steinernema carpocapsae Identifies the X-Chromosome.</title>
        <authorList>
            <person name="Serra L."/>
            <person name="Macchietto M."/>
            <person name="Macias-Munoz A."/>
            <person name="McGill C.J."/>
            <person name="Rodriguez I.M."/>
            <person name="Rodriguez B."/>
            <person name="Murad R."/>
            <person name="Mortazavi A."/>
        </authorList>
    </citation>
    <scope>NUCLEOTIDE SEQUENCE [LARGE SCALE GENOMIC DNA]</scope>
    <source>
        <strain evidence="2 3">ALL</strain>
    </source>
</reference>